<feature type="compositionally biased region" description="Low complexity" evidence="1">
    <location>
        <begin position="253"/>
        <end position="263"/>
    </location>
</feature>
<feature type="region of interest" description="Disordered" evidence="1">
    <location>
        <begin position="198"/>
        <end position="263"/>
    </location>
</feature>
<keyword evidence="3" id="KW-1185">Reference proteome</keyword>
<dbReference type="EMBL" id="AP022561">
    <property type="protein sequence ID" value="BBX06937.1"/>
    <property type="molecule type" value="Genomic_DNA"/>
</dbReference>
<dbReference type="Proteomes" id="UP000467327">
    <property type="component" value="Chromosome"/>
</dbReference>
<name>A0AAD1HKB6_9MYCO</name>
<protein>
    <submittedName>
        <fullName evidence="2">Uncharacterized protein</fullName>
    </submittedName>
</protein>
<sequence length="263" mass="28540">MYASDLIERLDPGALETVQKEAESKGWDVISWGVDAHDALEYTVHRREGEKDQFVSLYLLANPDHSTDFALEYQVEGESDSRKTQLAGGNLKNFSGEDFATLFERGLSIKSVDLSALSPLLAAVGAADLALERVNEIIATLRTTDAGNLVGIGQLRKLSESYRLSALETFDDLTKRGEAAFGGVLMAIEKMAPVMEIQTDSRGGSAPRESADIERTYAFKKAPAKKAPAKKAAVKKAEAKKYAPAKKSPAKKPPAAAKRTPRR</sequence>
<feature type="compositionally biased region" description="Basic residues" evidence="1">
    <location>
        <begin position="222"/>
        <end position="234"/>
    </location>
</feature>
<dbReference type="KEGG" id="maic:MAIC_17400"/>
<organism evidence="2 3">
    <name type="scientific">Mycolicibacterium aichiense</name>
    <dbReference type="NCBI Taxonomy" id="1799"/>
    <lineage>
        <taxon>Bacteria</taxon>
        <taxon>Bacillati</taxon>
        <taxon>Actinomycetota</taxon>
        <taxon>Actinomycetes</taxon>
        <taxon>Mycobacteriales</taxon>
        <taxon>Mycobacteriaceae</taxon>
        <taxon>Mycolicibacterium</taxon>
    </lineage>
</organism>
<evidence type="ECO:0000313" key="2">
    <source>
        <dbReference type="EMBL" id="BBX06937.1"/>
    </source>
</evidence>
<gene>
    <name evidence="2" type="ORF">MAIC_17400</name>
</gene>
<reference evidence="2 3" key="1">
    <citation type="journal article" date="2019" name="Emerg. Microbes Infect.">
        <title>Comprehensive subspecies identification of 175 nontuberculous mycobacteria species based on 7547 genomic profiles.</title>
        <authorList>
            <person name="Matsumoto Y."/>
            <person name="Kinjo T."/>
            <person name="Motooka D."/>
            <person name="Nabeya D."/>
            <person name="Jung N."/>
            <person name="Uechi K."/>
            <person name="Horii T."/>
            <person name="Iida T."/>
            <person name="Fujita J."/>
            <person name="Nakamura S."/>
        </authorList>
    </citation>
    <scope>NUCLEOTIDE SEQUENCE [LARGE SCALE GENOMIC DNA]</scope>
    <source>
        <strain evidence="2 3">JCM 6376</strain>
    </source>
</reference>
<dbReference type="RefSeq" id="WP_178059263.1">
    <property type="nucleotide sequence ID" value="NZ_AP022561.1"/>
</dbReference>
<evidence type="ECO:0000313" key="3">
    <source>
        <dbReference type="Proteomes" id="UP000467327"/>
    </source>
</evidence>
<proteinExistence type="predicted"/>
<dbReference type="AlphaFoldDB" id="A0AAD1HKB6"/>
<accession>A0AAD1HKB6</accession>
<evidence type="ECO:0000256" key="1">
    <source>
        <dbReference type="SAM" id="MobiDB-lite"/>
    </source>
</evidence>